<evidence type="ECO:0000256" key="1">
    <source>
        <dbReference type="SAM" id="MobiDB-lite"/>
    </source>
</evidence>
<gene>
    <name evidence="2" type="ORF">SAMN02745673_00665</name>
</gene>
<feature type="region of interest" description="Disordered" evidence="1">
    <location>
        <begin position="88"/>
        <end position="117"/>
    </location>
</feature>
<dbReference type="EMBL" id="FUWS01000002">
    <property type="protein sequence ID" value="SJZ53739.1"/>
    <property type="molecule type" value="Genomic_DNA"/>
</dbReference>
<evidence type="ECO:0000313" key="3">
    <source>
        <dbReference type="Proteomes" id="UP000190637"/>
    </source>
</evidence>
<dbReference type="Proteomes" id="UP000190637">
    <property type="component" value="Unassembled WGS sequence"/>
</dbReference>
<proteinExistence type="predicted"/>
<keyword evidence="3" id="KW-1185">Reference proteome</keyword>
<dbReference type="PROSITE" id="PS51257">
    <property type="entry name" value="PROKAR_LIPOPROTEIN"/>
    <property type="match status" value="1"/>
</dbReference>
<organism evidence="2 3">
    <name type="scientific">Marinactinospora thermotolerans DSM 45154</name>
    <dbReference type="NCBI Taxonomy" id="1122192"/>
    <lineage>
        <taxon>Bacteria</taxon>
        <taxon>Bacillati</taxon>
        <taxon>Actinomycetota</taxon>
        <taxon>Actinomycetes</taxon>
        <taxon>Streptosporangiales</taxon>
        <taxon>Nocardiopsidaceae</taxon>
        <taxon>Marinactinospora</taxon>
    </lineage>
</organism>
<dbReference type="RefSeq" id="WP_078760094.1">
    <property type="nucleotide sequence ID" value="NZ_FUWS01000002.1"/>
</dbReference>
<dbReference type="STRING" id="1122192.SAMN02745673_00665"/>
<accession>A0A1T4LG85</accession>
<evidence type="ECO:0008006" key="4">
    <source>
        <dbReference type="Google" id="ProtNLM"/>
    </source>
</evidence>
<protein>
    <recommendedName>
        <fullName evidence="4">Ferritin-like domain-containing protein</fullName>
    </recommendedName>
</protein>
<evidence type="ECO:0000313" key="2">
    <source>
        <dbReference type="EMBL" id="SJZ53739.1"/>
    </source>
</evidence>
<reference evidence="2 3" key="1">
    <citation type="submission" date="2017-02" db="EMBL/GenBank/DDBJ databases">
        <authorList>
            <person name="Peterson S.W."/>
        </authorList>
    </citation>
    <scope>NUCLEOTIDE SEQUENCE [LARGE SCALE GENOMIC DNA]</scope>
    <source>
        <strain evidence="2 3">DSM 45154</strain>
    </source>
</reference>
<name>A0A1T4LG85_9ACTN</name>
<dbReference type="AlphaFoldDB" id="A0A1T4LG85"/>
<dbReference type="OrthoDB" id="3536887at2"/>
<sequence>MRPESVGRRTVIAGALAGLAAITLGGCQGARWYPSSVSPDEYLLRRVVSEKETMVARYRAAISAGTGPGGLLERLLADHEEHLAELRSRLPQRSAEENEENEVTASSAPVSEDEATDPAVLRVAEEAAAAARARQAAGLADSSLAQLLSSVGACEAGHAHLLAMEVR</sequence>